<protein>
    <submittedName>
        <fullName evidence="4">NAD(P)-dependent dehydrogenase (Short-subunit alcohol dehydrogenase family)</fullName>
    </submittedName>
</protein>
<dbReference type="Gene3D" id="3.40.50.720">
    <property type="entry name" value="NAD(P)-binding Rossmann-like Domain"/>
    <property type="match status" value="1"/>
</dbReference>
<dbReference type="PANTHER" id="PTHR24320:SF274">
    <property type="entry name" value="CHAIN DEHYDROGENASE, PUTATIVE (AFU_ORTHOLOGUE AFUA_4G00440)-RELATED"/>
    <property type="match status" value="1"/>
</dbReference>
<gene>
    <name evidence="4" type="ORF">J2S42_002230</name>
</gene>
<dbReference type="PANTHER" id="PTHR24320">
    <property type="entry name" value="RETINOL DEHYDROGENASE"/>
    <property type="match status" value="1"/>
</dbReference>
<dbReference type="RefSeq" id="WP_307238225.1">
    <property type="nucleotide sequence ID" value="NZ_JAUSUZ010000001.1"/>
</dbReference>
<keyword evidence="5" id="KW-1185">Reference proteome</keyword>
<sequence>MARVLITGSSTGIGQAAAIALIGQGHQVVLHARNEKRAEEALAAVPGADGVVVGDLSSLAEVHQLAAQAEKAGPYDTVVLNAGIGRLHDPERLLTVDGNEITFQVNTLSAYLLTALLPRPKRLIFTSSALAGSGVLDLDDPNYDRRPYHGREAYGSTKLHLVLLALAFGRRWPEVDSLAFDPNFVATQMTVRNGDVAPLDSAHAGERLARLAAPQPGAPLPPNSYDSERAWRPGAQENDPANQDGLLALCARLTGVIVG</sequence>
<dbReference type="SUPFAM" id="SSF51735">
    <property type="entry name" value="NAD(P)-binding Rossmann-fold domains"/>
    <property type="match status" value="1"/>
</dbReference>
<dbReference type="PRINTS" id="PR00081">
    <property type="entry name" value="GDHRDH"/>
</dbReference>
<feature type="region of interest" description="Disordered" evidence="3">
    <location>
        <begin position="212"/>
        <end position="239"/>
    </location>
</feature>
<comment type="caution">
    <text evidence="4">The sequence shown here is derived from an EMBL/GenBank/DDBJ whole genome shotgun (WGS) entry which is preliminary data.</text>
</comment>
<dbReference type="Proteomes" id="UP001240236">
    <property type="component" value="Unassembled WGS sequence"/>
</dbReference>
<evidence type="ECO:0000256" key="3">
    <source>
        <dbReference type="SAM" id="MobiDB-lite"/>
    </source>
</evidence>
<name>A0AAE3VXI5_9ACTN</name>
<reference evidence="4 5" key="1">
    <citation type="submission" date="2023-07" db="EMBL/GenBank/DDBJ databases">
        <title>Sequencing the genomes of 1000 actinobacteria strains.</title>
        <authorList>
            <person name="Klenk H.-P."/>
        </authorList>
    </citation>
    <scope>NUCLEOTIDE SEQUENCE [LARGE SCALE GENOMIC DNA]</scope>
    <source>
        <strain evidence="4 5">DSM 44709</strain>
    </source>
</reference>
<organism evidence="4 5">
    <name type="scientific">Catenuloplanes indicus</name>
    <dbReference type="NCBI Taxonomy" id="137267"/>
    <lineage>
        <taxon>Bacteria</taxon>
        <taxon>Bacillati</taxon>
        <taxon>Actinomycetota</taxon>
        <taxon>Actinomycetes</taxon>
        <taxon>Micromonosporales</taxon>
        <taxon>Micromonosporaceae</taxon>
        <taxon>Catenuloplanes</taxon>
    </lineage>
</organism>
<dbReference type="EMBL" id="JAUSUZ010000001">
    <property type="protein sequence ID" value="MDQ0365561.1"/>
    <property type="molecule type" value="Genomic_DNA"/>
</dbReference>
<proteinExistence type="inferred from homology"/>
<dbReference type="InterPro" id="IPR002347">
    <property type="entry name" value="SDR_fam"/>
</dbReference>
<accession>A0AAE3VXI5</accession>
<dbReference type="AlphaFoldDB" id="A0AAE3VXI5"/>
<evidence type="ECO:0000256" key="1">
    <source>
        <dbReference type="ARBA" id="ARBA00006484"/>
    </source>
</evidence>
<dbReference type="GO" id="GO:0016491">
    <property type="term" value="F:oxidoreductase activity"/>
    <property type="evidence" value="ECO:0007669"/>
    <property type="project" value="UniProtKB-KW"/>
</dbReference>
<keyword evidence="2" id="KW-0560">Oxidoreductase</keyword>
<evidence type="ECO:0000256" key="2">
    <source>
        <dbReference type="ARBA" id="ARBA00023002"/>
    </source>
</evidence>
<dbReference type="Pfam" id="PF00106">
    <property type="entry name" value="adh_short"/>
    <property type="match status" value="1"/>
</dbReference>
<dbReference type="InterPro" id="IPR036291">
    <property type="entry name" value="NAD(P)-bd_dom_sf"/>
</dbReference>
<comment type="similarity">
    <text evidence="1">Belongs to the short-chain dehydrogenases/reductases (SDR) family.</text>
</comment>
<evidence type="ECO:0000313" key="4">
    <source>
        <dbReference type="EMBL" id="MDQ0365561.1"/>
    </source>
</evidence>
<evidence type="ECO:0000313" key="5">
    <source>
        <dbReference type="Proteomes" id="UP001240236"/>
    </source>
</evidence>